<dbReference type="GO" id="GO:0006935">
    <property type="term" value="P:chemotaxis"/>
    <property type="evidence" value="ECO:0007669"/>
    <property type="project" value="InterPro"/>
</dbReference>
<dbReference type="PROSITE" id="PS50885">
    <property type="entry name" value="HAMP"/>
    <property type="match status" value="1"/>
</dbReference>
<dbReference type="InterPro" id="IPR000727">
    <property type="entry name" value="T_SNARE_dom"/>
</dbReference>
<reference evidence="11 12" key="2">
    <citation type="submission" date="2017-08" db="EMBL/GenBank/DDBJ databases">
        <authorList>
            <person name="de Groot N.N."/>
        </authorList>
    </citation>
    <scope>NUCLEOTIDE SEQUENCE [LARGE SCALE GENOMIC DNA]</scope>
    <source>
        <strain evidence="11 12">USBA 78</strain>
    </source>
</reference>
<dbReference type="PROSITE" id="PS50192">
    <property type="entry name" value="T_SNARE"/>
    <property type="match status" value="1"/>
</dbReference>
<dbReference type="PANTHER" id="PTHR32089">
    <property type="entry name" value="METHYL-ACCEPTING CHEMOTAXIS PROTEIN MCPB"/>
    <property type="match status" value="1"/>
</dbReference>
<keyword evidence="3 5" id="KW-0807">Transducer</keyword>
<sequence length="570" mass="61066">MKLLSAFNAMGIRKRFMWASAFGVTSTVIIALAMMMFAEEKAMDAKLHQLSQNELTSLHALIVNVMAARPDDSDDIGIDVFNNWFESRNLDYPGELWSAWGPTTMAYMKEYGDKDLKTPRDAIDQEAIETGETIGRYTDDGTYRLSMPIVLGVTKGAEREVCFSCHGAMEAEKGDVIAVLSSSLSVAPEQAKTNQILISIVIGGIAIAIATIFGMRLLLSKIVTEPLSKLGSVMTDLADGKTDLVIHDLDRKDEIGRMAQSVDVFRTNAIAKKRMETEQEAASRKREERMQTLEKHIGGFESVIANIVGSVSTSADRMQSTARALVGAADLASKSATTVAAASEEATVNVRTVADAAEHLSHSITQIGDQAHHSTEITAEASREAEASSKTVAGLSEVAGRIGEIVELISDIAGQTNLLALNATIEAARAGEAGKGFAVVAAEVKNLANQTARATSEISEQILAIQEETGKTVQSMDDISDVISRITNITNTISDAVREQADATGEIAQNVEQAAIGTQEVSSNIERVSDTVAETDKAAHQVLKVAEELGQLSTELRSEVDSFLISIRSA</sequence>
<keyword evidence="6" id="KW-0472">Membrane</keyword>
<comment type="subcellular location">
    <subcellularLocation>
        <location evidence="1">Cell inner membrane</location>
        <topology evidence="1">Multi-pass membrane protein</topology>
    </subcellularLocation>
</comment>
<gene>
    <name evidence="11" type="ORF">SAMN05428964_101673</name>
    <name evidence="10" type="ORF">TH44_21400</name>
</gene>
<reference evidence="10 13" key="1">
    <citation type="submission" date="2014-07" db="EMBL/GenBank/DDBJ databases">
        <title>Draft genome sequence of Thalassospira xiamenensis IB13.</title>
        <authorList>
            <person name="Lai Q."/>
            <person name="Shao Z."/>
        </authorList>
    </citation>
    <scope>NUCLEOTIDE SEQUENCE [LARGE SCALE GENOMIC DNA]</scope>
    <source>
        <strain evidence="10 13">IB13</strain>
    </source>
</reference>
<evidence type="ECO:0000259" key="7">
    <source>
        <dbReference type="PROSITE" id="PS50111"/>
    </source>
</evidence>
<dbReference type="PRINTS" id="PR00260">
    <property type="entry name" value="CHEMTRNSDUCR"/>
</dbReference>
<dbReference type="PROSITE" id="PS50111">
    <property type="entry name" value="CHEMOTAXIS_TRANSDUC_2"/>
    <property type="match status" value="1"/>
</dbReference>
<accession>A0A285RH01</accession>
<dbReference type="CDD" id="cd06225">
    <property type="entry name" value="HAMP"/>
    <property type="match status" value="1"/>
</dbReference>
<evidence type="ECO:0000256" key="2">
    <source>
        <dbReference type="ARBA" id="ARBA00022519"/>
    </source>
</evidence>
<dbReference type="Pfam" id="PF00672">
    <property type="entry name" value="HAMP"/>
    <property type="match status" value="1"/>
</dbReference>
<evidence type="ECO:0000313" key="11">
    <source>
        <dbReference type="EMBL" id="SOB92959.1"/>
    </source>
</evidence>
<organism evidence="11 12">
    <name type="scientific">Thalassospira xiamenensis</name>
    <dbReference type="NCBI Taxonomy" id="220697"/>
    <lineage>
        <taxon>Bacteria</taxon>
        <taxon>Pseudomonadati</taxon>
        <taxon>Pseudomonadota</taxon>
        <taxon>Alphaproteobacteria</taxon>
        <taxon>Rhodospirillales</taxon>
        <taxon>Thalassospiraceae</taxon>
        <taxon>Thalassospira</taxon>
    </lineage>
</organism>
<feature type="transmembrane region" description="Helical" evidence="6">
    <location>
        <begin position="16"/>
        <end position="38"/>
    </location>
</feature>
<dbReference type="PANTHER" id="PTHR32089:SF112">
    <property type="entry name" value="LYSOZYME-LIKE PROTEIN-RELATED"/>
    <property type="match status" value="1"/>
</dbReference>
<keyword evidence="2" id="KW-1003">Cell membrane</keyword>
<comment type="similarity">
    <text evidence="4">Belongs to the methyl-accepting chemotaxis (MCP) protein family.</text>
</comment>
<dbReference type="GO" id="GO:0005886">
    <property type="term" value="C:plasma membrane"/>
    <property type="evidence" value="ECO:0007669"/>
    <property type="project" value="UniProtKB-SubCell"/>
</dbReference>
<feature type="transmembrane region" description="Helical" evidence="6">
    <location>
        <begin position="196"/>
        <end position="219"/>
    </location>
</feature>
<dbReference type="GO" id="GO:0007165">
    <property type="term" value="P:signal transduction"/>
    <property type="evidence" value="ECO:0007669"/>
    <property type="project" value="UniProtKB-KW"/>
</dbReference>
<dbReference type="InterPro" id="IPR004089">
    <property type="entry name" value="MCPsignal_dom"/>
</dbReference>
<dbReference type="EMBL" id="JPWJ01000015">
    <property type="protein sequence ID" value="RCK45163.1"/>
    <property type="molecule type" value="Genomic_DNA"/>
</dbReference>
<feature type="domain" description="HAMP" evidence="9">
    <location>
        <begin position="221"/>
        <end position="274"/>
    </location>
</feature>
<dbReference type="SMART" id="SM00304">
    <property type="entry name" value="HAMP"/>
    <property type="match status" value="2"/>
</dbReference>
<dbReference type="SMART" id="SM00283">
    <property type="entry name" value="MA"/>
    <property type="match status" value="1"/>
</dbReference>
<proteinExistence type="inferred from homology"/>
<evidence type="ECO:0000313" key="13">
    <source>
        <dbReference type="Proteomes" id="UP000252266"/>
    </source>
</evidence>
<keyword evidence="6" id="KW-0812">Transmembrane</keyword>
<feature type="domain" description="Methyl-accepting transducer" evidence="7">
    <location>
        <begin position="307"/>
        <end position="536"/>
    </location>
</feature>
<dbReference type="Gene3D" id="1.10.287.950">
    <property type="entry name" value="Methyl-accepting chemotaxis protein"/>
    <property type="match status" value="1"/>
</dbReference>
<evidence type="ECO:0000259" key="8">
    <source>
        <dbReference type="PROSITE" id="PS50192"/>
    </source>
</evidence>
<dbReference type="Pfam" id="PF00015">
    <property type="entry name" value="MCPsignal"/>
    <property type="match status" value="1"/>
</dbReference>
<evidence type="ECO:0000256" key="4">
    <source>
        <dbReference type="ARBA" id="ARBA00029447"/>
    </source>
</evidence>
<evidence type="ECO:0000256" key="5">
    <source>
        <dbReference type="PROSITE-ProRule" id="PRU00284"/>
    </source>
</evidence>
<dbReference type="Proteomes" id="UP000219068">
    <property type="component" value="Unassembled WGS sequence"/>
</dbReference>
<evidence type="ECO:0000256" key="3">
    <source>
        <dbReference type="ARBA" id="ARBA00023224"/>
    </source>
</evidence>
<name>A0A285RH01_9PROT</name>
<evidence type="ECO:0000256" key="1">
    <source>
        <dbReference type="ARBA" id="ARBA00004429"/>
    </source>
</evidence>
<protein>
    <submittedName>
        <fullName evidence="10 11">Chemotaxis protein</fullName>
    </submittedName>
</protein>
<dbReference type="SUPFAM" id="SSF58104">
    <property type="entry name" value="Methyl-accepting chemotaxis protein (MCP) signaling domain"/>
    <property type="match status" value="1"/>
</dbReference>
<evidence type="ECO:0000313" key="10">
    <source>
        <dbReference type="EMBL" id="RCK45163.1"/>
    </source>
</evidence>
<dbReference type="AlphaFoldDB" id="A0A285RH01"/>
<dbReference type="Proteomes" id="UP000252266">
    <property type="component" value="Unassembled WGS sequence"/>
</dbReference>
<feature type="domain" description="T-SNARE coiled-coil homology" evidence="8">
    <location>
        <begin position="466"/>
        <end position="528"/>
    </location>
</feature>
<dbReference type="EMBL" id="OBMM01000001">
    <property type="protein sequence ID" value="SOB92959.1"/>
    <property type="molecule type" value="Genomic_DNA"/>
</dbReference>
<dbReference type="InterPro" id="IPR004090">
    <property type="entry name" value="Chemotax_Me-accpt_rcpt"/>
</dbReference>
<dbReference type="InterPro" id="IPR003660">
    <property type="entry name" value="HAMP_dom"/>
</dbReference>
<keyword evidence="6" id="KW-1133">Transmembrane helix</keyword>
<dbReference type="Gene3D" id="1.10.8.500">
    <property type="entry name" value="HAMP domain in histidine kinase"/>
    <property type="match status" value="1"/>
</dbReference>
<evidence type="ECO:0000313" key="12">
    <source>
        <dbReference type="Proteomes" id="UP000219068"/>
    </source>
</evidence>
<dbReference type="RefSeq" id="WP_231886859.1">
    <property type="nucleotide sequence ID" value="NZ_JALLPZ010000001.1"/>
</dbReference>
<dbReference type="GO" id="GO:0004888">
    <property type="term" value="F:transmembrane signaling receptor activity"/>
    <property type="evidence" value="ECO:0007669"/>
    <property type="project" value="InterPro"/>
</dbReference>
<evidence type="ECO:0000259" key="9">
    <source>
        <dbReference type="PROSITE" id="PS50885"/>
    </source>
</evidence>
<keyword evidence="2" id="KW-0997">Cell inner membrane</keyword>
<evidence type="ECO:0000256" key="6">
    <source>
        <dbReference type="SAM" id="Phobius"/>
    </source>
</evidence>